<evidence type="ECO:0000259" key="4">
    <source>
        <dbReference type="Pfam" id="PF21269"/>
    </source>
</evidence>
<organism evidence="5">
    <name type="scientific">marine sediment metagenome</name>
    <dbReference type="NCBI Taxonomy" id="412755"/>
    <lineage>
        <taxon>unclassified sequences</taxon>
        <taxon>metagenomes</taxon>
        <taxon>ecological metagenomes</taxon>
    </lineage>
</organism>
<dbReference type="GO" id="GO:0016757">
    <property type="term" value="F:glycosyltransferase activity"/>
    <property type="evidence" value="ECO:0007669"/>
    <property type="project" value="UniProtKB-KW"/>
</dbReference>
<accession>X1CCG0</accession>
<protein>
    <recommendedName>
        <fullName evidence="4">Trehalose synthase N-terminal domain-containing protein</fullName>
    </recommendedName>
</protein>
<dbReference type="InterPro" id="IPR052078">
    <property type="entry name" value="Trehalose_Metab_GTase"/>
</dbReference>
<dbReference type="AlphaFoldDB" id="X1CCG0"/>
<comment type="caution">
    <text evidence="5">The sequence shown here is derived from an EMBL/GenBank/DDBJ whole genome shotgun (WGS) entry which is preliminary data.</text>
</comment>
<comment type="similarity">
    <text evidence="1">Belongs to the glycosyltransferase group 1 family. Glycosyltransferase 4 subfamily.</text>
</comment>
<gene>
    <name evidence="5" type="ORF">S01H4_50266</name>
</gene>
<dbReference type="PANTHER" id="PTHR47779">
    <property type="entry name" value="SYNTHASE (CCG-9), PUTATIVE (AFU_ORTHOLOGUE AFUA_3G12100)-RELATED"/>
    <property type="match status" value="1"/>
</dbReference>
<evidence type="ECO:0000256" key="1">
    <source>
        <dbReference type="ARBA" id="ARBA00009481"/>
    </source>
</evidence>
<evidence type="ECO:0000256" key="3">
    <source>
        <dbReference type="ARBA" id="ARBA00022679"/>
    </source>
</evidence>
<reference evidence="5" key="1">
    <citation type="journal article" date="2014" name="Front. Microbiol.">
        <title>High frequency of phylogenetically diverse reductive dehalogenase-homologous genes in deep subseafloor sedimentary metagenomes.</title>
        <authorList>
            <person name="Kawai M."/>
            <person name="Futagami T."/>
            <person name="Toyoda A."/>
            <person name="Takaki Y."/>
            <person name="Nishi S."/>
            <person name="Hori S."/>
            <person name="Arai W."/>
            <person name="Tsubouchi T."/>
            <person name="Morono Y."/>
            <person name="Uchiyama I."/>
            <person name="Ito T."/>
            <person name="Fujiyama A."/>
            <person name="Inagaki F."/>
            <person name="Takami H."/>
        </authorList>
    </citation>
    <scope>NUCLEOTIDE SEQUENCE</scope>
    <source>
        <strain evidence="5">Expedition CK06-06</strain>
    </source>
</reference>
<feature type="non-terminal residue" evidence="5">
    <location>
        <position position="117"/>
    </location>
</feature>
<evidence type="ECO:0000313" key="5">
    <source>
        <dbReference type="EMBL" id="GAG90892.1"/>
    </source>
</evidence>
<keyword evidence="2" id="KW-0328">Glycosyltransferase</keyword>
<evidence type="ECO:0000256" key="2">
    <source>
        <dbReference type="ARBA" id="ARBA00022676"/>
    </source>
</evidence>
<keyword evidence="3" id="KW-0808">Transferase</keyword>
<dbReference type="InterPro" id="IPR049438">
    <property type="entry name" value="TreT_GT1"/>
</dbReference>
<dbReference type="Gene3D" id="3.40.50.2000">
    <property type="entry name" value="Glycogen Phosphorylase B"/>
    <property type="match status" value="1"/>
</dbReference>
<proteinExistence type="inferred from homology"/>
<feature type="domain" description="Trehalose synthase N-terminal" evidence="4">
    <location>
        <begin position="41"/>
        <end position="116"/>
    </location>
</feature>
<sequence>MLEKLSLSVKDIKKYRLVLGSEVIDEVEKLARDLKGIRLCHINSTPFGGGVAELLFSHIPLMRGAGIDADWQVIRGDQRFFTITKSLHNALQGAEYPLIMEDKTKRVYLANNEMNAR</sequence>
<name>X1CCG0_9ZZZZ</name>
<dbReference type="PANTHER" id="PTHR47779:SF1">
    <property type="entry name" value="SYNTHASE (CCG-9), PUTATIVE (AFU_ORTHOLOGUE AFUA_3G12100)-RELATED"/>
    <property type="match status" value="1"/>
</dbReference>
<dbReference type="Pfam" id="PF21269">
    <property type="entry name" value="TreT_GT1"/>
    <property type="match status" value="1"/>
</dbReference>
<dbReference type="EMBL" id="BART01028525">
    <property type="protein sequence ID" value="GAG90892.1"/>
    <property type="molecule type" value="Genomic_DNA"/>
</dbReference>